<feature type="region of interest" description="Disordered" evidence="1">
    <location>
        <begin position="831"/>
        <end position="855"/>
    </location>
</feature>
<dbReference type="OrthoDB" id="414243at2759"/>
<evidence type="ECO:0000313" key="6">
    <source>
        <dbReference type="Proteomes" id="UP000092666"/>
    </source>
</evidence>
<dbReference type="InterPro" id="IPR015919">
    <property type="entry name" value="Cadherin-like_sf"/>
</dbReference>
<sequence>MVPISPTLVALASLLPLGTLANSISGLSLAQPLSQQFPPVARVDQPFSWTFSSTTFASTSIDLDDLSYTAFNLPPWLAFSGTARTFTGNPTEDDLGNRVVQLTATTSDGQSTISDHVVLTVSDKSGNITLLHPVADQLNAPDSGSITSAYPYSSASTHYPGVRVPPNWSFSLGFTPSTFTAPSRVFYSASMKDGSALPGWLGFNNQTVTFDGVTPPVPSGSTYEVLLSGSDVWGYSDIQQSFSIVVAAHDLQLVRQPVVNMTVGYSTDTSLKSLIRQSLSLDGEQGKVDMSDLSSIELDTTSTSWLTYYADNTSISGAPPPNQGSTTTLLPLRIADNYGDSLDTTLQLAFYPSLFNNDRPDSINLEIGKQGSISMDQYLSNASKNPTNITASFDPKEASSWLSFSTDQKTLMGTPPADVKYDQVTVTLRAQDLVTNAWSRSVLTLALQSNGTTLAHIRPHRMHGLGKGTKVALGIVCSLVAVLIFLFAMLALRRRRTASHRIRREVEEAPEGDSEGKWSYEAAETPALEYTEKMGDPATAQMLVLGRIDGGSSETVIAPVPHLRMGSGGSTTSRLKQSFLSNPFGKGNKKVFPKISNPIIMPSLSNAAFQAQLAAAVDSAGIVNRGNSTYSARSELTQTSADDSADFTATPSFVSGSQIDRSQAGSKASQRSSMTGARTTITDDSAFGPGQSSRASWESEPPFVWTIADTPHEAHASREGSLRSTSSPSSSTHDGRGNSASSSSSHRDSNAPTQRADFKITNIPMPPSRAPSPHGSMVTADLTDEGISIDNIHFPTDSDLAHTEASSNSNSKDDLHAVAIIQTASRVDARRTLDSPATASLASSHTERGAPSPVMTTHSRLVSFGKQRQVEVEEGRGSISHSAVVEAGSRSGSIGLGIMSTPPQRAAVSHSPPPESPLPQPPRAMTRPRAPIPPSRSPTPPSSLPSLPALPTLPTGTSTASRKTRTRAASPLASPQRILLGVSEPFHFYPPLSISPSTSSSSTSSGSTSGRINRSAGAEYLAFVEKKGTTGGKEIRLGMLPDWLHFEDGELWGVPTEEDRGEVDLRIVERRGGDERVVGRFSLEVS</sequence>
<reference evidence="6" key="2">
    <citation type="submission" date="2013-12" db="EMBL/GenBank/DDBJ databases">
        <title>Evolution of pathogenesis and genome organization in the Tremellales.</title>
        <authorList>
            <person name="Cuomo C."/>
            <person name="Litvintseva A."/>
            <person name="Heitman J."/>
            <person name="Chen Y."/>
            <person name="Sun S."/>
            <person name="Springer D."/>
            <person name="Dromer F."/>
            <person name="Young S."/>
            <person name="Zeng Q."/>
            <person name="Chapman S."/>
            <person name="Gujja S."/>
            <person name="Saif S."/>
            <person name="Birren B."/>
        </authorList>
    </citation>
    <scope>NUCLEOTIDE SEQUENCE [LARGE SCALE GENOMIC DNA]</scope>
    <source>
        <strain evidence="6">BCC8398</strain>
    </source>
</reference>
<reference evidence="5 6" key="1">
    <citation type="submission" date="2013-07" db="EMBL/GenBank/DDBJ databases">
        <title>The Genome Sequence of Cryptococcus heveanensis BCC8398.</title>
        <authorList>
            <consortium name="The Broad Institute Genome Sequencing Platform"/>
            <person name="Cuomo C."/>
            <person name="Litvintseva A."/>
            <person name="Chen Y."/>
            <person name="Heitman J."/>
            <person name="Sun S."/>
            <person name="Springer D."/>
            <person name="Dromer F."/>
            <person name="Young S.K."/>
            <person name="Zeng Q."/>
            <person name="Gargeya S."/>
            <person name="Fitzgerald M."/>
            <person name="Abouelleil A."/>
            <person name="Alvarado L."/>
            <person name="Berlin A.M."/>
            <person name="Chapman S.B."/>
            <person name="Dewar J."/>
            <person name="Goldberg J."/>
            <person name="Griggs A."/>
            <person name="Gujja S."/>
            <person name="Hansen M."/>
            <person name="Howarth C."/>
            <person name="Imamovic A."/>
            <person name="Larimer J."/>
            <person name="McCowan C."/>
            <person name="Murphy C."/>
            <person name="Pearson M."/>
            <person name="Priest M."/>
            <person name="Roberts A."/>
            <person name="Saif S."/>
            <person name="Shea T."/>
            <person name="Sykes S."/>
            <person name="Wortman J."/>
            <person name="Nusbaum C."/>
            <person name="Birren B."/>
        </authorList>
    </citation>
    <scope>NUCLEOTIDE SEQUENCE [LARGE SCALE GENOMIC DNA]</scope>
    <source>
        <strain evidence="5 6">BCC8398</strain>
    </source>
</reference>
<dbReference type="Proteomes" id="UP000092666">
    <property type="component" value="Unassembled WGS sequence"/>
</dbReference>
<dbReference type="STRING" id="1296120.A0A1B9GXC5"/>
<keyword evidence="2" id="KW-1133">Transmembrane helix</keyword>
<organism evidence="5 6">
    <name type="scientific">Kwoniella heveanensis BCC8398</name>
    <dbReference type="NCBI Taxonomy" id="1296120"/>
    <lineage>
        <taxon>Eukaryota</taxon>
        <taxon>Fungi</taxon>
        <taxon>Dikarya</taxon>
        <taxon>Basidiomycota</taxon>
        <taxon>Agaricomycotina</taxon>
        <taxon>Tremellomycetes</taxon>
        <taxon>Tremellales</taxon>
        <taxon>Cryptococcaceae</taxon>
        <taxon>Kwoniella</taxon>
    </lineage>
</organism>
<feature type="compositionally biased region" description="Low complexity" evidence="1">
    <location>
        <begin position="944"/>
        <end position="961"/>
    </location>
</feature>
<dbReference type="InterPro" id="IPR013783">
    <property type="entry name" value="Ig-like_fold"/>
</dbReference>
<feature type="compositionally biased region" description="Pro residues" evidence="1">
    <location>
        <begin position="930"/>
        <end position="943"/>
    </location>
</feature>
<gene>
    <name evidence="5" type="ORF">I316_02660</name>
</gene>
<keyword evidence="6" id="KW-1185">Reference proteome</keyword>
<dbReference type="Gene3D" id="2.60.40.10">
    <property type="entry name" value="Immunoglobulins"/>
    <property type="match status" value="2"/>
</dbReference>
<feature type="signal peptide" evidence="3">
    <location>
        <begin position="1"/>
        <end position="21"/>
    </location>
</feature>
<dbReference type="InterPro" id="IPR006644">
    <property type="entry name" value="Cadg"/>
</dbReference>
<feature type="domain" description="Dystroglycan-type cadherin-like" evidence="4">
    <location>
        <begin position="28"/>
        <end position="128"/>
    </location>
</feature>
<keyword evidence="2" id="KW-0812">Transmembrane</keyword>
<accession>A0A1B9GXC5</accession>
<feature type="domain" description="Dystroglycan-type cadherin-like" evidence="4">
    <location>
        <begin position="159"/>
        <end position="253"/>
    </location>
</feature>
<proteinExistence type="predicted"/>
<dbReference type="SMART" id="SM00736">
    <property type="entry name" value="CADG"/>
    <property type="match status" value="2"/>
</dbReference>
<feature type="chain" id="PRO_5008627444" description="Dystroglycan-type cadherin-like domain-containing protein" evidence="3">
    <location>
        <begin position="22"/>
        <end position="1086"/>
    </location>
</feature>
<feature type="transmembrane region" description="Helical" evidence="2">
    <location>
        <begin position="471"/>
        <end position="492"/>
    </location>
</feature>
<dbReference type="GO" id="GO:0016020">
    <property type="term" value="C:membrane"/>
    <property type="evidence" value="ECO:0007669"/>
    <property type="project" value="InterPro"/>
</dbReference>
<feature type="region of interest" description="Disordered" evidence="1">
    <location>
        <begin position="894"/>
        <end position="976"/>
    </location>
</feature>
<feature type="compositionally biased region" description="Polar residues" evidence="1">
    <location>
        <begin position="835"/>
        <end position="844"/>
    </location>
</feature>
<protein>
    <recommendedName>
        <fullName evidence="4">Dystroglycan-type cadherin-like domain-containing protein</fullName>
    </recommendedName>
</protein>
<dbReference type="GO" id="GO:0005509">
    <property type="term" value="F:calcium ion binding"/>
    <property type="evidence" value="ECO:0007669"/>
    <property type="project" value="InterPro"/>
</dbReference>
<feature type="region of interest" description="Disordered" evidence="1">
    <location>
        <begin position="634"/>
        <end position="701"/>
    </location>
</feature>
<feature type="compositionally biased region" description="Pro residues" evidence="1">
    <location>
        <begin position="911"/>
        <end position="922"/>
    </location>
</feature>
<dbReference type="AlphaFoldDB" id="A0A1B9GXC5"/>
<keyword evidence="2" id="KW-0472">Membrane</keyword>
<evidence type="ECO:0000256" key="1">
    <source>
        <dbReference type="SAM" id="MobiDB-lite"/>
    </source>
</evidence>
<feature type="compositionally biased region" description="Low complexity" evidence="1">
    <location>
        <begin position="722"/>
        <end position="744"/>
    </location>
</feature>
<feature type="region of interest" description="Disordered" evidence="1">
    <location>
        <begin position="713"/>
        <end position="777"/>
    </location>
</feature>
<evidence type="ECO:0000256" key="3">
    <source>
        <dbReference type="SAM" id="SignalP"/>
    </source>
</evidence>
<evidence type="ECO:0000259" key="4">
    <source>
        <dbReference type="SMART" id="SM00736"/>
    </source>
</evidence>
<name>A0A1B9GXC5_9TREE</name>
<dbReference type="SUPFAM" id="SSF49313">
    <property type="entry name" value="Cadherin-like"/>
    <property type="match status" value="3"/>
</dbReference>
<keyword evidence="3" id="KW-0732">Signal</keyword>
<dbReference type="Pfam" id="PF05345">
    <property type="entry name" value="He_PIG"/>
    <property type="match status" value="2"/>
</dbReference>
<evidence type="ECO:0000313" key="5">
    <source>
        <dbReference type="EMBL" id="OCF35605.1"/>
    </source>
</evidence>
<feature type="compositionally biased region" description="Polar residues" evidence="1">
    <location>
        <begin position="634"/>
        <end position="683"/>
    </location>
</feature>
<dbReference type="EMBL" id="KI669498">
    <property type="protein sequence ID" value="OCF35605.1"/>
    <property type="molecule type" value="Genomic_DNA"/>
</dbReference>
<evidence type="ECO:0000256" key="2">
    <source>
        <dbReference type="SAM" id="Phobius"/>
    </source>
</evidence>